<dbReference type="EMBL" id="BQNB010017580">
    <property type="protein sequence ID" value="GJT64812.1"/>
    <property type="molecule type" value="Genomic_DNA"/>
</dbReference>
<gene>
    <name evidence="2" type="ORF">Tco_1016292</name>
</gene>
<proteinExistence type="predicted"/>
<reference evidence="2" key="2">
    <citation type="submission" date="2022-01" db="EMBL/GenBank/DDBJ databases">
        <authorList>
            <person name="Yamashiro T."/>
            <person name="Shiraishi A."/>
            <person name="Satake H."/>
            <person name="Nakayama K."/>
        </authorList>
    </citation>
    <scope>NUCLEOTIDE SEQUENCE</scope>
</reference>
<evidence type="ECO:0008006" key="4">
    <source>
        <dbReference type="Google" id="ProtNLM"/>
    </source>
</evidence>
<dbReference type="Proteomes" id="UP001151760">
    <property type="component" value="Unassembled WGS sequence"/>
</dbReference>
<protein>
    <recommendedName>
        <fullName evidence="4">Integrase, catalytic region, zinc finger, CCHC-type, peptidase aspartic, catalytic</fullName>
    </recommendedName>
</protein>
<organism evidence="2 3">
    <name type="scientific">Tanacetum coccineum</name>
    <dbReference type="NCBI Taxonomy" id="301880"/>
    <lineage>
        <taxon>Eukaryota</taxon>
        <taxon>Viridiplantae</taxon>
        <taxon>Streptophyta</taxon>
        <taxon>Embryophyta</taxon>
        <taxon>Tracheophyta</taxon>
        <taxon>Spermatophyta</taxon>
        <taxon>Magnoliopsida</taxon>
        <taxon>eudicotyledons</taxon>
        <taxon>Gunneridae</taxon>
        <taxon>Pentapetalae</taxon>
        <taxon>asterids</taxon>
        <taxon>campanulids</taxon>
        <taxon>Asterales</taxon>
        <taxon>Asteraceae</taxon>
        <taxon>Asteroideae</taxon>
        <taxon>Anthemideae</taxon>
        <taxon>Anthemidinae</taxon>
        <taxon>Tanacetum</taxon>
    </lineage>
</organism>
<evidence type="ECO:0000256" key="1">
    <source>
        <dbReference type="SAM" id="MobiDB-lite"/>
    </source>
</evidence>
<name>A0ABQ5FQ57_9ASTR</name>
<evidence type="ECO:0000313" key="2">
    <source>
        <dbReference type="EMBL" id="GJT64812.1"/>
    </source>
</evidence>
<feature type="region of interest" description="Disordered" evidence="1">
    <location>
        <begin position="52"/>
        <end position="72"/>
    </location>
</feature>
<comment type="caution">
    <text evidence="2">The sequence shown here is derived from an EMBL/GenBank/DDBJ whole genome shotgun (WGS) entry which is preliminary data.</text>
</comment>
<keyword evidence="3" id="KW-1185">Reference proteome</keyword>
<evidence type="ECO:0000313" key="3">
    <source>
        <dbReference type="Proteomes" id="UP001151760"/>
    </source>
</evidence>
<accession>A0ABQ5FQ57</accession>
<sequence length="238" mass="26985">MCVTACNDSLNVKTSNVNLVCVTCGKCVLNDNHDMCVLHYINGVNSRTKKPIDVPISTKEPKQKENQSVATPHKKTVALEPTIKKPRITFRKLYEHDSKTCSWWCPKLTPPGYKWKPKSKTRNVKPNISLPLGTKSRTAHISKPKTVKSSILSNTLLSFNSFTASRDNPIHRRLWVLKVHDGKSQAFVNFVEKFLGTVKFGNDQFTLILRYGDLVQENITIKRVYYVEGLNHNLFSVG</sequence>
<reference evidence="2" key="1">
    <citation type="journal article" date="2022" name="Int. J. Mol. Sci.">
        <title>Draft Genome of Tanacetum Coccineum: Genomic Comparison of Closely Related Tanacetum-Family Plants.</title>
        <authorList>
            <person name="Yamashiro T."/>
            <person name="Shiraishi A."/>
            <person name="Nakayama K."/>
            <person name="Satake H."/>
        </authorList>
    </citation>
    <scope>NUCLEOTIDE SEQUENCE</scope>
</reference>